<protein>
    <recommendedName>
        <fullName evidence="2">Myb-like domain-containing protein</fullName>
    </recommendedName>
</protein>
<feature type="compositionally biased region" description="Low complexity" evidence="1">
    <location>
        <begin position="27"/>
        <end position="50"/>
    </location>
</feature>
<feature type="region of interest" description="Disordered" evidence="1">
    <location>
        <begin position="1"/>
        <end position="378"/>
    </location>
</feature>
<feature type="compositionally biased region" description="Low complexity" evidence="1">
    <location>
        <begin position="316"/>
        <end position="327"/>
    </location>
</feature>
<sequence>MPAIQQISSAVAGKQSAPKAPPRRRAAPSQKASQASPAATTPSTQATPAAEPVPPREPTPPPSVQPQPSVETAQQPRQKSPPAQAARTVTFAEPPVAPPSPPPTQHSSQAPVEPIPESESQAPTRSQTAHAPSHEAEANAPIATAASPARTQQDRPVQAHSVSTAEDAHITTGSQSSKQRDGFSAVNNDQQQPTLHSANADSPPGEAERLLNAFGKRQQHDQDEETAQRPKRARREPTSEWPSGQTGARRTPNETTPATETSTRTPRKRQPASKEKTITPQTAPRDRRRRKQQARSAATVVSDDDDEVGRDKDQGSAENGEQAAGSGSEEEAAAARLDSEGPDFSNQKKAKKRQRKRKGPPVDENGEEVVDPESYQINAEKVMMFDLGFDSRLGRASEREQNMSKADWAKAKRDRHEAANRIFNGGKQAIDDIQGEREKAEKQGDDRTPNEGEEGEQTEEQGGNQGQEERPEEEEAEPSEPVGGGLGFRINANGEIVEDETTLNIGGVGSNDNDIINEEVEDEEDLTRRVNRNTFVNDRRRDPCERVEPWRLRSSAWTEEATDEFYRQLSLLGTDFEAIARTFPGKTRHMIKMKFTREEKLDADRITRALLGRNLRPAVTLESYAEATGMSLEFFNKYEGLDHAMQVISMDMKEKEEQMQAAVREGQEQQRQRAVQAGKREKALEAKEARKKQREARRHARRRGVQMGAGAMA</sequence>
<proteinExistence type="predicted"/>
<dbReference type="EMBL" id="MU003809">
    <property type="protein sequence ID" value="KAF2719563.1"/>
    <property type="molecule type" value="Genomic_DNA"/>
</dbReference>
<feature type="compositionally biased region" description="Polar residues" evidence="1">
    <location>
        <begin position="150"/>
        <end position="164"/>
    </location>
</feature>
<dbReference type="GO" id="GO:0001156">
    <property type="term" value="F:TFIIIC-class transcription factor complex binding"/>
    <property type="evidence" value="ECO:0007669"/>
    <property type="project" value="TreeGrafter"/>
</dbReference>
<organism evidence="3 4">
    <name type="scientific">Polychaeton citri CBS 116435</name>
    <dbReference type="NCBI Taxonomy" id="1314669"/>
    <lineage>
        <taxon>Eukaryota</taxon>
        <taxon>Fungi</taxon>
        <taxon>Dikarya</taxon>
        <taxon>Ascomycota</taxon>
        <taxon>Pezizomycotina</taxon>
        <taxon>Dothideomycetes</taxon>
        <taxon>Dothideomycetidae</taxon>
        <taxon>Capnodiales</taxon>
        <taxon>Capnodiaceae</taxon>
        <taxon>Polychaeton</taxon>
    </lineage>
</organism>
<feature type="compositionally biased region" description="Basic residues" evidence="1">
    <location>
        <begin position="689"/>
        <end position="704"/>
    </location>
</feature>
<feature type="compositionally biased region" description="Basic and acidic residues" evidence="1">
    <location>
        <begin position="434"/>
        <end position="450"/>
    </location>
</feature>
<feature type="region of interest" description="Disordered" evidence="1">
    <location>
        <begin position="659"/>
        <end position="713"/>
    </location>
</feature>
<dbReference type="OrthoDB" id="272624at2759"/>
<feature type="compositionally biased region" description="Low complexity" evidence="1">
    <location>
        <begin position="248"/>
        <end position="264"/>
    </location>
</feature>
<dbReference type="PANTHER" id="PTHR22929:SF0">
    <property type="entry name" value="TRANSCRIPTION FACTOR TFIIIB COMPONENT B'' HOMOLOG"/>
    <property type="match status" value="1"/>
</dbReference>
<dbReference type="InterPro" id="IPR039467">
    <property type="entry name" value="TFIIIB_B''_Myb"/>
</dbReference>
<feature type="compositionally biased region" description="Polar residues" evidence="1">
    <location>
        <begin position="185"/>
        <end position="200"/>
    </location>
</feature>
<feature type="region of interest" description="Disordered" evidence="1">
    <location>
        <begin position="396"/>
        <end position="489"/>
    </location>
</feature>
<evidence type="ECO:0000256" key="1">
    <source>
        <dbReference type="SAM" id="MobiDB-lite"/>
    </source>
</evidence>
<dbReference type="SMART" id="SM00717">
    <property type="entry name" value="SANT"/>
    <property type="match status" value="1"/>
</dbReference>
<feature type="compositionally biased region" description="Low complexity" evidence="1">
    <location>
        <begin position="138"/>
        <end position="149"/>
    </location>
</feature>
<feature type="compositionally biased region" description="Pro residues" evidence="1">
    <location>
        <begin position="95"/>
        <end position="104"/>
    </location>
</feature>
<dbReference type="InterPro" id="IPR001005">
    <property type="entry name" value="SANT/Myb"/>
</dbReference>
<feature type="compositionally biased region" description="Basic residues" evidence="1">
    <location>
        <begin position="348"/>
        <end position="359"/>
    </location>
</feature>
<dbReference type="Pfam" id="PF15963">
    <property type="entry name" value="Myb_DNA-bind_7"/>
    <property type="match status" value="1"/>
</dbReference>
<dbReference type="InterPro" id="IPR009057">
    <property type="entry name" value="Homeodomain-like_sf"/>
</dbReference>
<name>A0A9P4UN92_9PEZI</name>
<comment type="caution">
    <text evidence="3">The sequence shown here is derived from an EMBL/GenBank/DDBJ whole genome shotgun (WGS) entry which is preliminary data.</text>
</comment>
<dbReference type="AlphaFoldDB" id="A0A9P4UN92"/>
<feature type="compositionally biased region" description="Pro residues" evidence="1">
    <location>
        <begin position="51"/>
        <end position="65"/>
    </location>
</feature>
<keyword evidence="4" id="KW-1185">Reference proteome</keyword>
<evidence type="ECO:0000313" key="4">
    <source>
        <dbReference type="Proteomes" id="UP000799441"/>
    </source>
</evidence>
<dbReference type="SUPFAM" id="SSF46689">
    <property type="entry name" value="Homeodomain-like"/>
    <property type="match status" value="1"/>
</dbReference>
<feature type="compositionally biased region" description="Basic and acidic residues" evidence="1">
    <location>
        <begin position="678"/>
        <end position="688"/>
    </location>
</feature>
<dbReference type="Proteomes" id="UP000799441">
    <property type="component" value="Unassembled WGS sequence"/>
</dbReference>
<accession>A0A9P4UN92</accession>
<dbReference type="GO" id="GO:0070898">
    <property type="term" value="P:RNA polymerase III preinitiation complex assembly"/>
    <property type="evidence" value="ECO:0007669"/>
    <property type="project" value="TreeGrafter"/>
</dbReference>
<feature type="domain" description="Myb-like" evidence="2">
    <location>
        <begin position="553"/>
        <end position="601"/>
    </location>
</feature>
<reference evidence="3" key="1">
    <citation type="journal article" date="2020" name="Stud. Mycol.">
        <title>101 Dothideomycetes genomes: a test case for predicting lifestyles and emergence of pathogens.</title>
        <authorList>
            <person name="Haridas S."/>
            <person name="Albert R."/>
            <person name="Binder M."/>
            <person name="Bloem J."/>
            <person name="Labutti K."/>
            <person name="Salamov A."/>
            <person name="Andreopoulos B."/>
            <person name="Baker S."/>
            <person name="Barry K."/>
            <person name="Bills G."/>
            <person name="Bluhm B."/>
            <person name="Cannon C."/>
            <person name="Castanera R."/>
            <person name="Culley D."/>
            <person name="Daum C."/>
            <person name="Ezra D."/>
            <person name="Gonzalez J."/>
            <person name="Henrissat B."/>
            <person name="Kuo A."/>
            <person name="Liang C."/>
            <person name="Lipzen A."/>
            <person name="Lutzoni F."/>
            <person name="Magnuson J."/>
            <person name="Mondo S."/>
            <person name="Nolan M."/>
            <person name="Ohm R."/>
            <person name="Pangilinan J."/>
            <person name="Park H.-J."/>
            <person name="Ramirez L."/>
            <person name="Alfaro M."/>
            <person name="Sun H."/>
            <person name="Tritt A."/>
            <person name="Yoshinaga Y."/>
            <person name="Zwiers L.-H."/>
            <person name="Turgeon B."/>
            <person name="Goodwin S."/>
            <person name="Spatafora J."/>
            <person name="Crous P."/>
            <person name="Grigoriev I."/>
        </authorList>
    </citation>
    <scope>NUCLEOTIDE SEQUENCE</scope>
    <source>
        <strain evidence="3">CBS 116435</strain>
    </source>
</reference>
<dbReference type="GO" id="GO:0000126">
    <property type="term" value="C:transcription factor TFIIIB complex"/>
    <property type="evidence" value="ECO:0007669"/>
    <property type="project" value="TreeGrafter"/>
</dbReference>
<feature type="compositionally biased region" description="Basic and acidic residues" evidence="1">
    <location>
        <begin position="396"/>
        <end position="419"/>
    </location>
</feature>
<dbReference type="CDD" id="cd00167">
    <property type="entry name" value="SANT"/>
    <property type="match status" value="1"/>
</dbReference>
<feature type="compositionally biased region" description="Polar residues" evidence="1">
    <location>
        <begin position="118"/>
        <end position="130"/>
    </location>
</feature>
<dbReference type="PANTHER" id="PTHR22929">
    <property type="entry name" value="RNA POLYMERASE III TRANSCRIPTION INITIATION FACTOR B"/>
    <property type="match status" value="1"/>
</dbReference>
<evidence type="ECO:0000259" key="2">
    <source>
        <dbReference type="SMART" id="SM00717"/>
    </source>
</evidence>
<gene>
    <name evidence="3" type="ORF">K431DRAFT_108406</name>
</gene>
<evidence type="ECO:0000313" key="3">
    <source>
        <dbReference type="EMBL" id="KAF2719563.1"/>
    </source>
</evidence>